<dbReference type="Proteomes" id="UP000011087">
    <property type="component" value="Unassembled WGS sequence"/>
</dbReference>
<reference evidence="6" key="2">
    <citation type="submission" date="2012-11" db="EMBL/GenBank/DDBJ databases">
        <authorList>
            <person name="Kuo A."/>
            <person name="Curtis B.A."/>
            <person name="Tanifuji G."/>
            <person name="Burki F."/>
            <person name="Gruber A."/>
            <person name="Irimia M."/>
            <person name="Maruyama S."/>
            <person name="Arias M.C."/>
            <person name="Ball S.G."/>
            <person name="Gile G.H."/>
            <person name="Hirakawa Y."/>
            <person name="Hopkins J.F."/>
            <person name="Rensing S.A."/>
            <person name="Schmutz J."/>
            <person name="Symeonidi A."/>
            <person name="Elias M."/>
            <person name="Eveleigh R.J."/>
            <person name="Herman E.K."/>
            <person name="Klute M.J."/>
            <person name="Nakayama T."/>
            <person name="Obornik M."/>
            <person name="Reyes-Prieto A."/>
            <person name="Armbrust E.V."/>
            <person name="Aves S.J."/>
            <person name="Beiko R.G."/>
            <person name="Coutinho P."/>
            <person name="Dacks J.B."/>
            <person name="Durnford D.G."/>
            <person name="Fast N.M."/>
            <person name="Green B.R."/>
            <person name="Grisdale C."/>
            <person name="Hempe F."/>
            <person name="Henrissat B."/>
            <person name="Hoppner M.P."/>
            <person name="Ishida K.-I."/>
            <person name="Kim E."/>
            <person name="Koreny L."/>
            <person name="Kroth P.G."/>
            <person name="Liu Y."/>
            <person name="Malik S.-B."/>
            <person name="Maier U.G."/>
            <person name="McRose D."/>
            <person name="Mock T."/>
            <person name="Neilson J.A."/>
            <person name="Onodera N.T."/>
            <person name="Poole A.M."/>
            <person name="Pritham E.J."/>
            <person name="Richards T.A."/>
            <person name="Rocap G."/>
            <person name="Roy S.W."/>
            <person name="Sarai C."/>
            <person name="Schaack S."/>
            <person name="Shirato S."/>
            <person name="Slamovits C.H."/>
            <person name="Spencer D.F."/>
            <person name="Suzuki S."/>
            <person name="Worden A.Z."/>
            <person name="Zauner S."/>
            <person name="Barry K."/>
            <person name="Bell C."/>
            <person name="Bharti A.K."/>
            <person name="Crow J.A."/>
            <person name="Grimwood J."/>
            <person name="Kramer R."/>
            <person name="Lindquist E."/>
            <person name="Lucas S."/>
            <person name="Salamov A."/>
            <person name="McFadden G.I."/>
            <person name="Lane C.E."/>
            <person name="Keeling P.J."/>
            <person name="Gray M.W."/>
            <person name="Grigoriev I.V."/>
            <person name="Archibald J.M."/>
        </authorList>
    </citation>
    <scope>NUCLEOTIDE SEQUENCE</scope>
    <source>
        <strain evidence="6">CCMP2712</strain>
    </source>
</reference>
<proteinExistence type="predicted"/>
<gene>
    <name evidence="4" type="ORF">GUITHDRAFT_58134</name>
</gene>
<dbReference type="PaxDb" id="55529-EKX45686"/>
<keyword evidence="1" id="KW-0436">Ligase</keyword>
<dbReference type="EMBL" id="JH992998">
    <property type="protein sequence ID" value="EKX45686.1"/>
    <property type="molecule type" value="Genomic_DNA"/>
</dbReference>
<name>L1JAY0_GUITC</name>
<reference evidence="5" key="3">
    <citation type="submission" date="2015-06" db="UniProtKB">
        <authorList>
            <consortium name="EnsemblProtists"/>
        </authorList>
    </citation>
    <scope>IDENTIFICATION</scope>
</reference>
<dbReference type="PANTHER" id="PTHR12241:SF154">
    <property type="entry name" value="TUBULIN POLYGLUTAMYLASE TTLL11"/>
    <property type="match status" value="1"/>
</dbReference>
<dbReference type="KEGG" id="gtt:GUITHDRAFT_58134"/>
<dbReference type="EnsemblProtists" id="EKX45686">
    <property type="protein sequence ID" value="EKX45686"/>
    <property type="gene ID" value="GUITHDRAFT_58134"/>
</dbReference>
<keyword evidence="3" id="KW-0067">ATP-binding</keyword>
<evidence type="ECO:0000313" key="5">
    <source>
        <dbReference type="EnsemblProtists" id="EKX45686"/>
    </source>
</evidence>
<dbReference type="GO" id="GO:0036064">
    <property type="term" value="C:ciliary basal body"/>
    <property type="evidence" value="ECO:0007669"/>
    <property type="project" value="TreeGrafter"/>
</dbReference>
<organism evidence="4">
    <name type="scientific">Guillardia theta (strain CCMP2712)</name>
    <name type="common">Cryptophyte</name>
    <dbReference type="NCBI Taxonomy" id="905079"/>
    <lineage>
        <taxon>Eukaryota</taxon>
        <taxon>Cryptophyceae</taxon>
        <taxon>Pyrenomonadales</taxon>
        <taxon>Geminigeraceae</taxon>
        <taxon>Guillardia</taxon>
    </lineage>
</organism>
<sequence>CNNTSLQLVRHVIAAMGWREVEKEADARFIWLDPSHGSRADLLARACRKQRVNFLPGMKEMCNKRPLYRLLNRMKASASEEDFFFFPKTWVLPEDWERLDEELRQKKPKTFIVKPDGGAQGTGIFLMRTGYENKLLRSDRYIVQRYVHRPLLLDGFKFDMRLYVLVTSVDPLRCFLHSDGLARFCTKKYVAPSKKNLEETMMHLTNYSLNKHNSEGFIRNDEEEGSKRSLSVMWEQVRAMGHDTSKAWESIRELCRRTMLTKLPHLWFQYHSTVTTDTGPSMAFQIIGVDVLLDHELRPWLLETNNGPSFNMDEEVDRDIKCRLVEEALTMV</sequence>
<keyword evidence="6" id="KW-1185">Reference proteome</keyword>
<dbReference type="Pfam" id="PF03133">
    <property type="entry name" value="TTL"/>
    <property type="match status" value="1"/>
</dbReference>
<dbReference type="GO" id="GO:0015631">
    <property type="term" value="F:tubulin binding"/>
    <property type="evidence" value="ECO:0007669"/>
    <property type="project" value="TreeGrafter"/>
</dbReference>
<dbReference type="GeneID" id="17302220"/>
<reference evidence="4 6" key="1">
    <citation type="journal article" date="2012" name="Nature">
        <title>Algal genomes reveal evolutionary mosaicism and the fate of nucleomorphs.</title>
        <authorList>
            <consortium name="DOE Joint Genome Institute"/>
            <person name="Curtis B.A."/>
            <person name="Tanifuji G."/>
            <person name="Burki F."/>
            <person name="Gruber A."/>
            <person name="Irimia M."/>
            <person name="Maruyama S."/>
            <person name="Arias M.C."/>
            <person name="Ball S.G."/>
            <person name="Gile G.H."/>
            <person name="Hirakawa Y."/>
            <person name="Hopkins J.F."/>
            <person name="Kuo A."/>
            <person name="Rensing S.A."/>
            <person name="Schmutz J."/>
            <person name="Symeonidi A."/>
            <person name="Elias M."/>
            <person name="Eveleigh R.J."/>
            <person name="Herman E.K."/>
            <person name="Klute M.J."/>
            <person name="Nakayama T."/>
            <person name="Obornik M."/>
            <person name="Reyes-Prieto A."/>
            <person name="Armbrust E.V."/>
            <person name="Aves S.J."/>
            <person name="Beiko R.G."/>
            <person name="Coutinho P."/>
            <person name="Dacks J.B."/>
            <person name="Durnford D.G."/>
            <person name="Fast N.M."/>
            <person name="Green B.R."/>
            <person name="Grisdale C.J."/>
            <person name="Hempel F."/>
            <person name="Henrissat B."/>
            <person name="Hoppner M.P."/>
            <person name="Ishida K."/>
            <person name="Kim E."/>
            <person name="Koreny L."/>
            <person name="Kroth P.G."/>
            <person name="Liu Y."/>
            <person name="Malik S.B."/>
            <person name="Maier U.G."/>
            <person name="McRose D."/>
            <person name="Mock T."/>
            <person name="Neilson J.A."/>
            <person name="Onodera N.T."/>
            <person name="Poole A.M."/>
            <person name="Pritham E.J."/>
            <person name="Richards T.A."/>
            <person name="Rocap G."/>
            <person name="Roy S.W."/>
            <person name="Sarai C."/>
            <person name="Schaack S."/>
            <person name="Shirato S."/>
            <person name="Slamovits C.H."/>
            <person name="Spencer D.F."/>
            <person name="Suzuki S."/>
            <person name="Worden A.Z."/>
            <person name="Zauner S."/>
            <person name="Barry K."/>
            <person name="Bell C."/>
            <person name="Bharti A.K."/>
            <person name="Crow J.A."/>
            <person name="Grimwood J."/>
            <person name="Kramer R."/>
            <person name="Lindquist E."/>
            <person name="Lucas S."/>
            <person name="Salamov A."/>
            <person name="McFadden G.I."/>
            <person name="Lane C.E."/>
            <person name="Keeling P.J."/>
            <person name="Gray M.W."/>
            <person name="Grigoriev I.V."/>
            <person name="Archibald J.M."/>
        </authorList>
    </citation>
    <scope>NUCLEOTIDE SEQUENCE</scope>
    <source>
        <strain evidence="4 6">CCMP2712</strain>
    </source>
</reference>
<dbReference type="HOGENOM" id="CLU_010131_1_1_1"/>
<keyword evidence="2" id="KW-0547">Nucleotide-binding</keyword>
<dbReference type="GO" id="GO:0000226">
    <property type="term" value="P:microtubule cytoskeleton organization"/>
    <property type="evidence" value="ECO:0007669"/>
    <property type="project" value="TreeGrafter"/>
</dbReference>
<dbReference type="AlphaFoldDB" id="L1JAY0"/>
<evidence type="ECO:0000313" key="6">
    <source>
        <dbReference type="Proteomes" id="UP000011087"/>
    </source>
</evidence>
<feature type="non-terminal residue" evidence="4">
    <location>
        <position position="1"/>
    </location>
</feature>
<dbReference type="OMA" id="MWANIED"/>
<dbReference type="Gene3D" id="3.30.470.20">
    <property type="entry name" value="ATP-grasp fold, B domain"/>
    <property type="match status" value="1"/>
</dbReference>
<evidence type="ECO:0000256" key="1">
    <source>
        <dbReference type="ARBA" id="ARBA00022598"/>
    </source>
</evidence>
<evidence type="ECO:0000313" key="4">
    <source>
        <dbReference type="EMBL" id="EKX45686.1"/>
    </source>
</evidence>
<evidence type="ECO:0000256" key="3">
    <source>
        <dbReference type="ARBA" id="ARBA00022840"/>
    </source>
</evidence>
<dbReference type="GO" id="GO:0005524">
    <property type="term" value="F:ATP binding"/>
    <property type="evidence" value="ECO:0007669"/>
    <property type="project" value="UniProtKB-KW"/>
</dbReference>
<dbReference type="PANTHER" id="PTHR12241">
    <property type="entry name" value="TUBULIN POLYGLUTAMYLASE"/>
    <property type="match status" value="1"/>
</dbReference>
<dbReference type="OrthoDB" id="202825at2759"/>
<protein>
    <submittedName>
        <fullName evidence="4 5">Uncharacterized protein</fullName>
    </submittedName>
</protein>
<dbReference type="PROSITE" id="PS51221">
    <property type="entry name" value="TTL"/>
    <property type="match status" value="1"/>
</dbReference>
<dbReference type="eggNOG" id="KOG2158">
    <property type="taxonomic scope" value="Eukaryota"/>
</dbReference>
<dbReference type="SUPFAM" id="SSF56059">
    <property type="entry name" value="Glutathione synthetase ATP-binding domain-like"/>
    <property type="match status" value="1"/>
</dbReference>
<dbReference type="GO" id="GO:0070740">
    <property type="term" value="F:tubulin-glutamic acid ligase activity"/>
    <property type="evidence" value="ECO:0007669"/>
    <property type="project" value="TreeGrafter"/>
</dbReference>
<dbReference type="RefSeq" id="XP_005832666.1">
    <property type="nucleotide sequence ID" value="XM_005832609.1"/>
</dbReference>
<evidence type="ECO:0000256" key="2">
    <source>
        <dbReference type="ARBA" id="ARBA00022741"/>
    </source>
</evidence>
<dbReference type="InterPro" id="IPR004344">
    <property type="entry name" value="TTL/TTLL_fam"/>
</dbReference>
<accession>L1JAY0</accession>
<feature type="non-terminal residue" evidence="4">
    <location>
        <position position="332"/>
    </location>
</feature>